<dbReference type="PROSITE" id="PS00671">
    <property type="entry name" value="D_2_HYDROXYACID_DH_3"/>
    <property type="match status" value="1"/>
</dbReference>
<evidence type="ECO:0000259" key="6">
    <source>
        <dbReference type="Pfam" id="PF02826"/>
    </source>
</evidence>
<evidence type="ECO:0000256" key="4">
    <source>
        <dbReference type="RuleBase" id="RU003719"/>
    </source>
</evidence>
<dbReference type="FunFam" id="3.40.50.720:FF:000363">
    <property type="entry name" value="D-isomer specific 2-hydroxyacid dehydrogenase"/>
    <property type="match status" value="1"/>
</dbReference>
<gene>
    <name evidence="7" type="ORF">E6W99_12585</name>
</gene>
<name>A0A4V3WFD6_9BACI</name>
<comment type="similarity">
    <text evidence="1 4">Belongs to the D-isomer specific 2-hydroxyacid dehydrogenase family.</text>
</comment>
<dbReference type="PANTHER" id="PTHR43333">
    <property type="entry name" value="2-HACID_DH_C DOMAIN-CONTAINING PROTEIN"/>
    <property type="match status" value="1"/>
</dbReference>
<feature type="domain" description="D-isomer specific 2-hydroxyacid dehydrogenase catalytic" evidence="5">
    <location>
        <begin position="30"/>
        <end position="309"/>
    </location>
</feature>
<evidence type="ECO:0000313" key="8">
    <source>
        <dbReference type="Proteomes" id="UP000310334"/>
    </source>
</evidence>
<dbReference type="Gene3D" id="3.40.50.720">
    <property type="entry name" value="NAD(P)-binding Rossmann-like Domain"/>
    <property type="match status" value="2"/>
</dbReference>
<dbReference type="InterPro" id="IPR036291">
    <property type="entry name" value="NAD(P)-bd_dom_sf"/>
</dbReference>
<comment type="caution">
    <text evidence="7">The sequence shown here is derived from an EMBL/GenBank/DDBJ whole genome shotgun (WGS) entry which is preliminary data.</text>
</comment>
<sequence>MSERKIIISQNIEETLYNKVKSVIPDWTIVTGREPSIWKRHVEDAEIIVGWKKEMKEIVVNQDVNLKWIQSWSAGINSFPLNELLTKQIKVTTANGVHAFPISETIFALMLGFTRKIHTYVKQQQKQTWHHAFMNQEIHGKTVGIIGVGKIGRETAKIAKAFGMTVLGIRHSGKAEEFVDEMYPISALHSVLPRCDFVILALPLTEKTKGLFGKQEFQSMKSSAFFINIGRGPIVVENELIEALENNKIAGAGLDVFEIEPLPENSPLWHMENVIITPHTSGSTEYYNKRVIEEIFIPNLIAYLSGHELPINLLDFEKGY</sequence>
<dbReference type="OrthoDB" id="9805416at2"/>
<evidence type="ECO:0000256" key="2">
    <source>
        <dbReference type="ARBA" id="ARBA00023002"/>
    </source>
</evidence>
<dbReference type="InterPro" id="IPR006140">
    <property type="entry name" value="D-isomer_DH_NAD-bd"/>
</dbReference>
<reference evidence="7 8" key="1">
    <citation type="submission" date="2019-04" db="EMBL/GenBank/DDBJ databases">
        <title>Bacillus sediminilitoris sp. nov., isolated from a tidal flat sediment on the East China Sea.</title>
        <authorList>
            <person name="Wei Y."/>
            <person name="Mao H."/>
            <person name="Fang J."/>
        </authorList>
    </citation>
    <scope>NUCLEOTIDE SEQUENCE [LARGE SCALE GENOMIC DNA]</scope>
    <source>
        <strain evidence="7 8">DSL-17</strain>
    </source>
</reference>
<evidence type="ECO:0000256" key="1">
    <source>
        <dbReference type="ARBA" id="ARBA00005854"/>
    </source>
</evidence>
<dbReference type="EMBL" id="SSNT01000008">
    <property type="protein sequence ID" value="THF79823.1"/>
    <property type="molecule type" value="Genomic_DNA"/>
</dbReference>
<evidence type="ECO:0000256" key="3">
    <source>
        <dbReference type="ARBA" id="ARBA00023027"/>
    </source>
</evidence>
<organism evidence="7 8">
    <name type="scientific">Metabacillus sediminilitoris</name>
    <dbReference type="NCBI Taxonomy" id="2567941"/>
    <lineage>
        <taxon>Bacteria</taxon>
        <taxon>Bacillati</taxon>
        <taxon>Bacillota</taxon>
        <taxon>Bacilli</taxon>
        <taxon>Bacillales</taxon>
        <taxon>Bacillaceae</taxon>
        <taxon>Metabacillus</taxon>
    </lineage>
</organism>
<dbReference type="RefSeq" id="WP_136354323.1">
    <property type="nucleotide sequence ID" value="NZ_CP046266.1"/>
</dbReference>
<feature type="domain" description="D-isomer specific 2-hydroxyacid dehydrogenase NAD-binding" evidence="6">
    <location>
        <begin position="107"/>
        <end position="281"/>
    </location>
</feature>
<protein>
    <submittedName>
        <fullName evidence="7">D-2-hydroxyacid dehydrogenase</fullName>
    </submittedName>
</protein>
<accession>A0A4V3WFD6</accession>
<dbReference type="Pfam" id="PF00389">
    <property type="entry name" value="2-Hacid_dh"/>
    <property type="match status" value="1"/>
</dbReference>
<dbReference type="InterPro" id="IPR029753">
    <property type="entry name" value="D-isomer_DH_CS"/>
</dbReference>
<keyword evidence="2 4" id="KW-0560">Oxidoreductase</keyword>
<dbReference type="PANTHER" id="PTHR43333:SF1">
    <property type="entry name" value="D-ISOMER SPECIFIC 2-HYDROXYACID DEHYDROGENASE NAD-BINDING DOMAIN-CONTAINING PROTEIN"/>
    <property type="match status" value="1"/>
</dbReference>
<keyword evidence="3" id="KW-0520">NAD</keyword>
<evidence type="ECO:0000313" key="7">
    <source>
        <dbReference type="EMBL" id="THF79823.1"/>
    </source>
</evidence>
<evidence type="ECO:0000259" key="5">
    <source>
        <dbReference type="Pfam" id="PF00389"/>
    </source>
</evidence>
<dbReference type="AlphaFoldDB" id="A0A4V3WFD6"/>
<dbReference type="SUPFAM" id="SSF52283">
    <property type="entry name" value="Formate/glycerate dehydrogenase catalytic domain-like"/>
    <property type="match status" value="1"/>
</dbReference>
<proteinExistence type="inferred from homology"/>
<keyword evidence="8" id="KW-1185">Reference proteome</keyword>
<dbReference type="GO" id="GO:0016616">
    <property type="term" value="F:oxidoreductase activity, acting on the CH-OH group of donors, NAD or NADP as acceptor"/>
    <property type="evidence" value="ECO:0007669"/>
    <property type="project" value="InterPro"/>
</dbReference>
<dbReference type="Proteomes" id="UP000310334">
    <property type="component" value="Unassembled WGS sequence"/>
</dbReference>
<dbReference type="GO" id="GO:0051287">
    <property type="term" value="F:NAD binding"/>
    <property type="evidence" value="ECO:0007669"/>
    <property type="project" value="InterPro"/>
</dbReference>
<dbReference type="SUPFAM" id="SSF51735">
    <property type="entry name" value="NAD(P)-binding Rossmann-fold domains"/>
    <property type="match status" value="1"/>
</dbReference>
<dbReference type="InterPro" id="IPR006139">
    <property type="entry name" value="D-isomer_2_OHA_DH_cat_dom"/>
</dbReference>
<dbReference type="Pfam" id="PF02826">
    <property type="entry name" value="2-Hacid_dh_C"/>
    <property type="match status" value="1"/>
</dbReference>
<dbReference type="CDD" id="cd05300">
    <property type="entry name" value="2-Hacid_dh_1"/>
    <property type="match status" value="1"/>
</dbReference>